<organism evidence="3 4">
    <name type="scientific">Paenimyroides tangerinum</name>
    <dbReference type="NCBI Taxonomy" id="2488728"/>
    <lineage>
        <taxon>Bacteria</taxon>
        <taxon>Pseudomonadati</taxon>
        <taxon>Bacteroidota</taxon>
        <taxon>Flavobacteriia</taxon>
        <taxon>Flavobacteriales</taxon>
        <taxon>Flavobacteriaceae</taxon>
        <taxon>Paenimyroides</taxon>
    </lineage>
</organism>
<dbReference type="RefSeq" id="WP_125019597.1">
    <property type="nucleotide sequence ID" value="NZ_RQVQ01000028.1"/>
</dbReference>
<evidence type="ECO:0000313" key="3">
    <source>
        <dbReference type="EMBL" id="RRJ89426.1"/>
    </source>
</evidence>
<evidence type="ECO:0000313" key="4">
    <source>
        <dbReference type="Proteomes" id="UP000275719"/>
    </source>
</evidence>
<feature type="domain" description="DUF7793" evidence="2">
    <location>
        <begin position="12"/>
        <end position="124"/>
    </location>
</feature>
<keyword evidence="4" id="KW-1185">Reference proteome</keyword>
<keyword evidence="1" id="KW-0812">Transmembrane</keyword>
<dbReference type="Pfam" id="PF25056">
    <property type="entry name" value="DUF7793"/>
    <property type="match status" value="1"/>
</dbReference>
<name>A0A3P3W615_9FLAO</name>
<feature type="transmembrane region" description="Helical" evidence="1">
    <location>
        <begin position="77"/>
        <end position="98"/>
    </location>
</feature>
<dbReference type="Gene3D" id="3.40.970.30">
    <property type="entry name" value="yp_829618.1 like domains"/>
    <property type="match status" value="1"/>
</dbReference>
<evidence type="ECO:0000256" key="1">
    <source>
        <dbReference type="SAM" id="Phobius"/>
    </source>
</evidence>
<keyword evidence="1" id="KW-0472">Membrane</keyword>
<proteinExistence type="predicted"/>
<accession>A0A3P3W615</accession>
<protein>
    <recommendedName>
        <fullName evidence="2">DUF7793 domain-containing protein</fullName>
    </recommendedName>
</protein>
<dbReference type="AlphaFoldDB" id="A0A3P3W615"/>
<dbReference type="InterPro" id="IPR056695">
    <property type="entry name" value="DUF7793"/>
</dbReference>
<keyword evidence="1" id="KW-1133">Transmembrane helix</keyword>
<gene>
    <name evidence="3" type="ORF">EG240_11805</name>
</gene>
<comment type="caution">
    <text evidence="3">The sequence shown here is derived from an EMBL/GenBank/DDBJ whole genome shotgun (WGS) entry which is preliminary data.</text>
</comment>
<sequence length="126" mass="14680">MDYDYENKYAGYKLRDRILYITFKKSLNITYDVARKLVQDRLRFQSFSNFDVICDISDVKSIQSEARTYLSTYGSNLLANVALVSTNATVYTMALFYIRINNPKAPTRLFKSINEAIDYIKSIKKL</sequence>
<dbReference type="OrthoDB" id="957652at2"/>
<dbReference type="Proteomes" id="UP000275719">
    <property type="component" value="Unassembled WGS sequence"/>
</dbReference>
<evidence type="ECO:0000259" key="2">
    <source>
        <dbReference type="Pfam" id="PF25056"/>
    </source>
</evidence>
<reference evidence="3 4" key="1">
    <citation type="submission" date="2018-11" db="EMBL/GenBank/DDBJ databases">
        <title>Flavobacterium sp. nov., YIM 102701-2 draft genome.</title>
        <authorList>
            <person name="Li G."/>
            <person name="Jiang Y."/>
        </authorList>
    </citation>
    <scope>NUCLEOTIDE SEQUENCE [LARGE SCALE GENOMIC DNA]</scope>
    <source>
        <strain evidence="3 4">YIM 102701-2</strain>
    </source>
</reference>
<dbReference type="EMBL" id="RQVQ01000028">
    <property type="protein sequence ID" value="RRJ89426.1"/>
    <property type="molecule type" value="Genomic_DNA"/>
</dbReference>